<dbReference type="EMBL" id="JAGUCO010000003">
    <property type="protein sequence ID" value="MBS2098126.1"/>
    <property type="molecule type" value="Genomic_DNA"/>
</dbReference>
<protein>
    <submittedName>
        <fullName evidence="1">Uncharacterized protein</fullName>
    </submittedName>
</protein>
<name>A0ABS5JUT9_9BACT</name>
<accession>A0ABS5JUT9</accession>
<reference evidence="1 2" key="1">
    <citation type="journal article" date="2015" name="Int. J. Syst. Evol. Microbiol.">
        <title>Carboxylicivirga linearis sp. nov., isolated from a sea cucumber culture pond.</title>
        <authorList>
            <person name="Wang F.Q."/>
            <person name="Zhou Y.X."/>
            <person name="Lin X.Z."/>
            <person name="Chen G.J."/>
            <person name="Du Z.J."/>
        </authorList>
    </citation>
    <scope>NUCLEOTIDE SEQUENCE [LARGE SCALE GENOMIC DNA]</scope>
    <source>
        <strain evidence="1 2">FB218</strain>
    </source>
</reference>
<evidence type="ECO:0000313" key="1">
    <source>
        <dbReference type="EMBL" id="MBS2098126.1"/>
    </source>
</evidence>
<dbReference type="RefSeq" id="WP_212215363.1">
    <property type="nucleotide sequence ID" value="NZ_JAGUCO010000003.1"/>
</dbReference>
<comment type="caution">
    <text evidence="1">The sequence shown here is derived from an EMBL/GenBank/DDBJ whole genome shotgun (WGS) entry which is preliminary data.</text>
</comment>
<organism evidence="1 2">
    <name type="scientific">Carboxylicivirga linearis</name>
    <dbReference type="NCBI Taxonomy" id="1628157"/>
    <lineage>
        <taxon>Bacteria</taxon>
        <taxon>Pseudomonadati</taxon>
        <taxon>Bacteroidota</taxon>
        <taxon>Bacteroidia</taxon>
        <taxon>Marinilabiliales</taxon>
        <taxon>Marinilabiliaceae</taxon>
        <taxon>Carboxylicivirga</taxon>
    </lineage>
</organism>
<dbReference type="Pfam" id="PF19775">
    <property type="entry name" value="DUF6261"/>
    <property type="match status" value="1"/>
</dbReference>
<keyword evidence="2" id="KW-1185">Reference proteome</keyword>
<proteinExistence type="predicted"/>
<dbReference type="InterPro" id="IPR046228">
    <property type="entry name" value="DUF6261"/>
</dbReference>
<dbReference type="Proteomes" id="UP000708576">
    <property type="component" value="Unassembled WGS sequence"/>
</dbReference>
<gene>
    <name evidence="1" type="ORF">KEM10_07520</name>
</gene>
<sequence length="228" mass="26097">MIQGIKIEKLRNSEFIPFIKNSIQIIQAHPEIKEYISSQLNTLSAGFEIIITKYKQDKSSELTEVLDELDKKRDKTLNGIIQLLEAYTNHYKPSTVESAELLLHSIETFGSSISRIKRVAETSIIDSIVNKWKTEPNLAAVSNLLLAEWLDVLNKENSQFNKTYTERTQKTADPLDLNLKELRKQTTSDYRDLINLIKAYATINKDSLFDAVSGELNSLISQYKKNTR</sequence>
<evidence type="ECO:0000313" key="2">
    <source>
        <dbReference type="Proteomes" id="UP000708576"/>
    </source>
</evidence>